<dbReference type="InterPro" id="IPR011538">
    <property type="entry name" value="Nuo51_FMN-bd"/>
</dbReference>
<proteinExistence type="inferred from homology"/>
<feature type="domain" description="NADH-ubiquinone oxidoreductase 51kDa subunit iron-sulphur binding" evidence="7">
    <location>
        <begin position="332"/>
        <end position="377"/>
    </location>
</feature>
<dbReference type="EMBL" id="BAABHW010000002">
    <property type="protein sequence ID" value="GAA5070737.1"/>
    <property type="molecule type" value="Genomic_DNA"/>
</dbReference>
<dbReference type="RefSeq" id="WP_259549945.1">
    <property type="nucleotide sequence ID" value="NZ_BAABHW010000002.1"/>
</dbReference>
<evidence type="ECO:0000256" key="3">
    <source>
        <dbReference type="ARBA" id="ARBA00022485"/>
    </source>
</evidence>
<dbReference type="Pfam" id="PF01512">
    <property type="entry name" value="Complex1_51K"/>
    <property type="match status" value="1"/>
</dbReference>
<reference evidence="9" key="1">
    <citation type="journal article" date="2019" name="Int. J. Syst. Evol. Microbiol.">
        <title>The Global Catalogue of Microorganisms (GCM) 10K type strain sequencing project: providing services to taxonomists for standard genome sequencing and annotation.</title>
        <authorList>
            <consortium name="The Broad Institute Genomics Platform"/>
            <consortium name="The Broad Institute Genome Sequencing Center for Infectious Disease"/>
            <person name="Wu L."/>
            <person name="Ma J."/>
        </authorList>
    </citation>
    <scope>NUCLEOTIDE SEQUENCE [LARGE SCALE GENOMIC DNA]</scope>
    <source>
        <strain evidence="9">JCM 18015</strain>
    </source>
</reference>
<organism evidence="8 9">
    <name type="scientific">[Roseibacterium] beibuensis</name>
    <dbReference type="NCBI Taxonomy" id="1193142"/>
    <lineage>
        <taxon>Bacteria</taxon>
        <taxon>Pseudomonadati</taxon>
        <taxon>Pseudomonadota</taxon>
        <taxon>Alphaproteobacteria</taxon>
        <taxon>Rhodobacterales</taxon>
        <taxon>Roseobacteraceae</taxon>
        <taxon>Roseicyclus</taxon>
    </lineage>
</organism>
<dbReference type="PROSITE" id="PS00645">
    <property type="entry name" value="COMPLEX1_51K_2"/>
    <property type="match status" value="1"/>
</dbReference>
<dbReference type="Gene3D" id="3.10.20.600">
    <property type="match status" value="1"/>
</dbReference>
<dbReference type="SMART" id="SM00928">
    <property type="entry name" value="NADH_4Fe-4S"/>
    <property type="match status" value="1"/>
</dbReference>
<protein>
    <submittedName>
        <fullName evidence="8">NADH-quinone oxidoreductase subunit F</fullName>
    </submittedName>
</protein>
<gene>
    <name evidence="8" type="ORF">GCM10023209_13730</name>
</gene>
<evidence type="ECO:0000256" key="4">
    <source>
        <dbReference type="ARBA" id="ARBA00022723"/>
    </source>
</evidence>
<keyword evidence="4" id="KW-0479">Metal-binding</keyword>
<dbReference type="InterPro" id="IPR037225">
    <property type="entry name" value="Nuo51_FMN-bd_sf"/>
</dbReference>
<keyword evidence="3" id="KW-0004">4Fe-4S</keyword>
<dbReference type="SUPFAM" id="SSF142984">
    <property type="entry name" value="Nqo1 middle domain-like"/>
    <property type="match status" value="1"/>
</dbReference>
<dbReference type="InterPro" id="IPR019554">
    <property type="entry name" value="Soluble_ligand-bd"/>
</dbReference>
<dbReference type="Pfam" id="PF10531">
    <property type="entry name" value="SLBB"/>
    <property type="match status" value="1"/>
</dbReference>
<dbReference type="SUPFAM" id="SSF140490">
    <property type="entry name" value="Nqo1C-terminal domain-like"/>
    <property type="match status" value="1"/>
</dbReference>
<evidence type="ECO:0000256" key="2">
    <source>
        <dbReference type="ARBA" id="ARBA00007523"/>
    </source>
</evidence>
<dbReference type="Pfam" id="PF10589">
    <property type="entry name" value="NADH_4Fe-4S"/>
    <property type="match status" value="1"/>
</dbReference>
<dbReference type="SUPFAM" id="SSF142019">
    <property type="entry name" value="Nqo1 FMN-binding domain-like"/>
    <property type="match status" value="1"/>
</dbReference>
<dbReference type="PANTHER" id="PTHR43578">
    <property type="entry name" value="NADH-QUINONE OXIDOREDUCTASE SUBUNIT F"/>
    <property type="match status" value="1"/>
</dbReference>
<comment type="caution">
    <text evidence="8">The sequence shown here is derived from an EMBL/GenBank/DDBJ whole genome shotgun (WGS) entry which is preliminary data.</text>
</comment>
<keyword evidence="6" id="KW-0411">Iron-sulfur</keyword>
<comment type="similarity">
    <text evidence="2">Belongs to the complex I 51 kDa subunit family.</text>
</comment>
<dbReference type="Proteomes" id="UP001499910">
    <property type="component" value="Unassembled WGS sequence"/>
</dbReference>
<dbReference type="PANTHER" id="PTHR43578:SF3">
    <property type="entry name" value="NADH-QUINONE OXIDOREDUCTASE SUBUNIT F"/>
    <property type="match status" value="1"/>
</dbReference>
<evidence type="ECO:0000256" key="1">
    <source>
        <dbReference type="ARBA" id="ARBA00001917"/>
    </source>
</evidence>
<sequence>MSAEQPLTGRARPDRRPHTLKEWRKLGGYDAVERGLKTMTPEEVLDTVAAANLNGRGGAGFPAATKWRFMPKPGEAPGDGPSYFIVNGDEMEPGAFKDRILLEAVPHQLIEGAILAAYATHASEIIVLIRDAYRDAIANVTRAIAEAEKAGYLGKNVLGSGFDVKMWVHPSAGRYIVGEETALIEALEGKRAVPRKRPPFPAQSGLWGRPTTVNNVETVSCVSHIVGNGAQWFRALSRTEEGGTKVFGVSGRVNKPQIIEAPMGTTAAELIERAGGVSGTGVLRCFQPGGGASGFLEPAEADIPLDFAHVAKAGSMFGTGTMIVLDESACPVGVIARHMAFYARESCGWCTPCRDGLPWVAQIMARLERGEGRMEDLQVLRDTVEIAGPRGRTFCDLMGGAMAPLGTGLARFGDLFEAHVREGCCPIARDYGRAAA</sequence>
<keyword evidence="9" id="KW-1185">Reference proteome</keyword>
<keyword evidence="5" id="KW-0408">Iron</keyword>
<comment type="cofactor">
    <cofactor evidence="1">
        <name>FMN</name>
        <dbReference type="ChEBI" id="CHEBI:58210"/>
    </cofactor>
</comment>
<dbReference type="InterPro" id="IPR037207">
    <property type="entry name" value="Nuop51_4Fe4S-bd_sf"/>
</dbReference>
<dbReference type="Gene3D" id="3.40.50.11540">
    <property type="entry name" value="NADH-ubiquinone oxidoreductase 51kDa subunit"/>
    <property type="match status" value="1"/>
</dbReference>
<name>A0ABP9L6I1_9RHOB</name>
<dbReference type="InterPro" id="IPR001949">
    <property type="entry name" value="NADH-UbQ_OxRdtase_51kDa_CS"/>
</dbReference>
<evidence type="ECO:0000256" key="5">
    <source>
        <dbReference type="ARBA" id="ARBA00023004"/>
    </source>
</evidence>
<accession>A0ABP9L6I1</accession>
<evidence type="ECO:0000313" key="8">
    <source>
        <dbReference type="EMBL" id="GAA5070737.1"/>
    </source>
</evidence>
<evidence type="ECO:0000313" key="9">
    <source>
        <dbReference type="Proteomes" id="UP001499910"/>
    </source>
</evidence>
<dbReference type="Gene3D" id="1.20.1440.230">
    <property type="entry name" value="NADH-ubiquinone oxidoreductase 51kDa subunit, iron-sulphur binding domain"/>
    <property type="match status" value="1"/>
</dbReference>
<evidence type="ECO:0000256" key="6">
    <source>
        <dbReference type="ARBA" id="ARBA00023014"/>
    </source>
</evidence>
<evidence type="ECO:0000259" key="7">
    <source>
        <dbReference type="SMART" id="SM00928"/>
    </source>
</evidence>
<dbReference type="Gene3D" id="6.10.250.1450">
    <property type="match status" value="1"/>
</dbReference>
<dbReference type="InterPro" id="IPR019575">
    <property type="entry name" value="Nuop51_4Fe4S-bd"/>
</dbReference>